<evidence type="ECO:0000313" key="1">
    <source>
        <dbReference type="EMBL" id="QLQ81948.1"/>
    </source>
</evidence>
<organism evidence="1 2">
    <name type="scientific">Torulaspora globosa</name>
    <dbReference type="NCBI Taxonomy" id="48254"/>
    <lineage>
        <taxon>Eukaryota</taxon>
        <taxon>Fungi</taxon>
        <taxon>Dikarya</taxon>
        <taxon>Ascomycota</taxon>
        <taxon>Saccharomycotina</taxon>
        <taxon>Saccharomycetes</taxon>
        <taxon>Saccharomycetales</taxon>
        <taxon>Saccharomycetaceae</taxon>
        <taxon>Torulaspora</taxon>
    </lineage>
</organism>
<dbReference type="AlphaFoldDB" id="A0A7H9HW67"/>
<evidence type="ECO:0000313" key="2">
    <source>
        <dbReference type="Proteomes" id="UP000510647"/>
    </source>
</evidence>
<dbReference type="Proteomes" id="UP000510647">
    <property type="component" value="Chromosome 7"/>
</dbReference>
<accession>A0A7H9HW67</accession>
<protein>
    <recommendedName>
        <fullName evidence="3">F-box domain-containing protein</fullName>
    </recommendedName>
</protein>
<proteinExistence type="predicted"/>
<keyword evidence="2" id="KW-1185">Reference proteome</keyword>
<dbReference type="OrthoDB" id="4065415at2759"/>
<evidence type="ECO:0008006" key="3">
    <source>
        <dbReference type="Google" id="ProtNLM"/>
    </source>
</evidence>
<gene>
    <name evidence="1" type="ORF">HG537_0G02020</name>
</gene>
<reference evidence="1 2" key="1">
    <citation type="submission" date="2020-06" db="EMBL/GenBank/DDBJ databases">
        <title>The yeast mating-type switching endonuclease HO is a domesticated member of an unorthodox homing genetic element family.</title>
        <authorList>
            <person name="Coughlan A.Y."/>
            <person name="Lombardi L."/>
            <person name="Braun-Galleani S."/>
            <person name="Martos A.R."/>
            <person name="Galeote V."/>
            <person name="Bigey F."/>
            <person name="Dequin S."/>
            <person name="Byrne K.P."/>
            <person name="Wolfe K.H."/>
        </authorList>
    </citation>
    <scope>NUCLEOTIDE SEQUENCE [LARGE SCALE GENOMIC DNA]</scope>
    <source>
        <strain evidence="1 2">CBS2947</strain>
    </source>
</reference>
<name>A0A7H9HW67_9SACH</name>
<sequence>MLLLDELPEEILSRLLKECPSELRSVSKGFYRLHNELYKRKVLGLLSDVEEKQFWNCLLRPLQQYVRSLDFLREKARLIVSVDGGIEWIDDSWYIIYNALMGPLKCENRFVRSPARDSLDYQRPIFTGHCVVPRNVPCRINAWFYIDNLEAARKLSTLATEFRDSPYERYETVGTVPNIADFITETGVYCFNLGRLPKIDGQTFPTTLELRLVERSMTLPDYYESPLLEFLGYDFNNYGSNSWLFFRIETVFKSTVFNPFETQLSESLVRFDGRFQLPEKMPESIEGKNYFNPDSKALRRFLYRFPRTKLDSRREQDLPDWRAPRLQY</sequence>
<dbReference type="EMBL" id="CP059273">
    <property type="protein sequence ID" value="QLQ81948.1"/>
    <property type="molecule type" value="Genomic_DNA"/>
</dbReference>